<dbReference type="InterPro" id="IPR025258">
    <property type="entry name" value="RH_dom"/>
</dbReference>
<dbReference type="Pfam" id="PF13901">
    <property type="entry name" value="RH_dom"/>
    <property type="match status" value="1"/>
</dbReference>
<dbReference type="InterPro" id="IPR048569">
    <property type="entry name" value="RUBC_PIKBD"/>
</dbReference>
<proteinExistence type="predicted"/>
<dbReference type="PANTHER" id="PTHR45971:SF2">
    <property type="entry name" value="PROTEIN ASSOCIATED WITH UVRAG AS AUTOPHAGY ENHANCER"/>
    <property type="match status" value="1"/>
</dbReference>
<dbReference type="Pfam" id="PF21054">
    <property type="entry name" value="RUBC_PIKBD"/>
    <property type="match status" value="1"/>
</dbReference>
<dbReference type="OMA" id="CHHNEES"/>
<dbReference type="SMART" id="SM01175">
    <property type="entry name" value="DUF4206"/>
    <property type="match status" value="1"/>
</dbReference>
<dbReference type="EMBL" id="BFAA01002465">
    <property type="protein sequence ID" value="GCB61223.1"/>
    <property type="molecule type" value="Genomic_DNA"/>
</dbReference>
<dbReference type="GO" id="GO:0000421">
    <property type="term" value="C:autophagosome membrane"/>
    <property type="evidence" value="ECO:0007669"/>
    <property type="project" value="TreeGrafter"/>
</dbReference>
<evidence type="ECO:0000313" key="4">
    <source>
        <dbReference type="EMBL" id="GCB61223.1"/>
    </source>
</evidence>
<feature type="compositionally biased region" description="Polar residues" evidence="2">
    <location>
        <begin position="351"/>
        <end position="362"/>
    </location>
</feature>
<dbReference type="GO" id="GO:0061909">
    <property type="term" value="P:autophagosome-lysosome fusion"/>
    <property type="evidence" value="ECO:0007669"/>
    <property type="project" value="TreeGrafter"/>
</dbReference>
<protein>
    <recommendedName>
        <fullName evidence="3">Rubicon Homology domain-containing protein</fullName>
    </recommendedName>
</protein>
<dbReference type="InterPro" id="IPR052428">
    <property type="entry name" value="Autophagy_HostDef_Reg"/>
</dbReference>
<feature type="domain" description="Rubicon Homology" evidence="3">
    <location>
        <begin position="523"/>
        <end position="724"/>
    </location>
</feature>
<dbReference type="STRING" id="75743.A0A401NK22"/>
<gene>
    <name evidence="4" type="ORF">scyTo_0007007</name>
</gene>
<dbReference type="AlphaFoldDB" id="A0A401NK22"/>
<dbReference type="GO" id="GO:1901981">
    <property type="term" value="F:phosphatidylinositol phosphate binding"/>
    <property type="evidence" value="ECO:0007669"/>
    <property type="project" value="TreeGrafter"/>
</dbReference>
<keyword evidence="1" id="KW-0072">Autophagy</keyword>
<evidence type="ECO:0000259" key="3">
    <source>
        <dbReference type="SMART" id="SM01175"/>
    </source>
</evidence>
<evidence type="ECO:0000313" key="5">
    <source>
        <dbReference type="Proteomes" id="UP000288216"/>
    </source>
</evidence>
<dbReference type="Proteomes" id="UP000288216">
    <property type="component" value="Unassembled WGS sequence"/>
</dbReference>
<reference evidence="4 5" key="1">
    <citation type="journal article" date="2018" name="Nat. Ecol. Evol.">
        <title>Shark genomes provide insights into elasmobranch evolution and the origin of vertebrates.</title>
        <authorList>
            <person name="Hara Y"/>
            <person name="Yamaguchi K"/>
            <person name="Onimaru K"/>
            <person name="Kadota M"/>
            <person name="Koyanagi M"/>
            <person name="Keeley SD"/>
            <person name="Tatsumi K"/>
            <person name="Tanaka K"/>
            <person name="Motone F"/>
            <person name="Kageyama Y"/>
            <person name="Nozu R"/>
            <person name="Adachi N"/>
            <person name="Nishimura O"/>
            <person name="Nakagawa R"/>
            <person name="Tanegashima C"/>
            <person name="Kiyatake I"/>
            <person name="Matsumoto R"/>
            <person name="Murakumo K"/>
            <person name="Nishida K"/>
            <person name="Terakita A"/>
            <person name="Kuratani S"/>
            <person name="Sato K"/>
            <person name="Hyodo S Kuraku.S."/>
        </authorList>
    </citation>
    <scope>NUCLEOTIDE SEQUENCE [LARGE SCALE GENOMIC DNA]</scope>
</reference>
<organism evidence="4 5">
    <name type="scientific">Scyliorhinus torazame</name>
    <name type="common">Cloudy catshark</name>
    <name type="synonym">Catulus torazame</name>
    <dbReference type="NCBI Taxonomy" id="75743"/>
    <lineage>
        <taxon>Eukaryota</taxon>
        <taxon>Metazoa</taxon>
        <taxon>Chordata</taxon>
        <taxon>Craniata</taxon>
        <taxon>Vertebrata</taxon>
        <taxon>Chondrichthyes</taxon>
        <taxon>Elasmobranchii</taxon>
        <taxon>Galeomorphii</taxon>
        <taxon>Galeoidea</taxon>
        <taxon>Carcharhiniformes</taxon>
        <taxon>Scyliorhinidae</taxon>
        <taxon>Scyliorhinus</taxon>
    </lineage>
</organism>
<dbReference type="PANTHER" id="PTHR45971">
    <property type="entry name" value="PHOX (PX) DOMAIN-CONTAINING PROTEIN"/>
    <property type="match status" value="1"/>
</dbReference>
<evidence type="ECO:0000256" key="1">
    <source>
        <dbReference type="ARBA" id="ARBA00023006"/>
    </source>
</evidence>
<accession>A0A401NK22</accession>
<dbReference type="GO" id="GO:0097352">
    <property type="term" value="P:autophagosome maturation"/>
    <property type="evidence" value="ECO:0007669"/>
    <property type="project" value="TreeGrafter"/>
</dbReference>
<dbReference type="OrthoDB" id="10067503at2759"/>
<evidence type="ECO:0000256" key="2">
    <source>
        <dbReference type="SAM" id="MobiDB-lite"/>
    </source>
</evidence>
<comment type="caution">
    <text evidence="4">The sequence shown here is derived from an EMBL/GenBank/DDBJ whole genome shotgun (WGS) entry which is preliminary data.</text>
</comment>
<feature type="region of interest" description="Disordered" evidence="2">
    <location>
        <begin position="351"/>
        <end position="377"/>
    </location>
</feature>
<sequence>MLFNREVRTMQPKIQINNPDQLCVLSKMEQQRNKQRHYYDLHAKPLKPLTTDDIQAKESNLPSVAKAKNVSSGHHLNILCSLPQLPRTSVLSDEYSTPAVMGQTAVSSGRHSNNPEAIKEILISVLETYDGFKPPPTENYTANARLSSLTGFQDGDPKRFWNSRGDNDEHQEDFGIPMMTSKEGSCSSSLSLSLSPEKSSGLVFNPFSKFFPSVLSTAPRCMSVTGVPPVVSKTDASYYQRSQSDSNIHSEKSQYCPNNRPKTIVYTSYLSNPSFTASRAQERENTHLVVADMVIAALENVKCNMYEQAELLEDSSLTTIQTPADDMSTFIKKEAHSDSVNSVDSGYECGSATQLDDSSDSGSKCLHEDKQNGDAAVGADDDYDDFVIIEFDDLVFGSDGPLKAIERHCLSAEYLARRLFKSFRTTWLPPETEVHHLDTVEKVLDKFLPLKDTLPGAEESVDLTTDFKLNSRLRGTMDWAPPRFQILFFIHAPQRRETVIAAQNSMCAGCGTPIEQKYIKKLRYCEYLGKYFCECCHHNEESPIPGRILMKWDFSKHPVCHFSKQLLESIWHDPLFNIFYINKSLYNTVKELRKAKEIQEQLIHIKKLLKTCRLAERAMVEFWQICSHLTEELHLYSLNDLMMVKRGLLVPGLKYTLKNVLAHVEHCELCMAKGFICEFCKSRDIIFPFQMDQCKRCCVCKACFHKECFKTEQCPKCARIQARKELLLAFQQPTD</sequence>
<keyword evidence="5" id="KW-1185">Reference proteome</keyword>
<dbReference type="GO" id="GO:0061910">
    <property type="term" value="P:autophagosome-endosome fusion"/>
    <property type="evidence" value="ECO:0007669"/>
    <property type="project" value="TreeGrafter"/>
</dbReference>
<name>A0A401NK22_SCYTO</name>